<dbReference type="AlphaFoldDB" id="D1CCG4"/>
<dbReference type="Proteomes" id="UP000000323">
    <property type="component" value="Chromosome 1"/>
</dbReference>
<feature type="transmembrane region" description="Helical" evidence="5">
    <location>
        <begin position="249"/>
        <end position="272"/>
    </location>
</feature>
<dbReference type="HOGENOM" id="CLU_035309_1_1_0"/>
<sequence length="410" mass="42152">MRQVTYHQIAQDKSWSPTKTFVILLLHFVYFGVNLGGLGVLWALIIDELAISKGVFGGLQAVPAFLGMLVLLAGGSITLRVTKKLIGISGLVCLSAGSLLLSIVGNLPELALVMMTLGIGDGLMDLSINAASIDWEKATSKHALNVMHAGFAGGAMLGSFGTGWAIGLGWNYKTVLLLIGILGILAILATITIKYPPSSIEAEGTGLSQTVKLLSTHKRLIFIALICSLGVMGESVANLWTVIYLRDLGASASVGGTALAAFNGAMLLGRLLNAPFVMRFGERVSLVTSGIILLLANALLLVHSIPTAIAGFALTGLGSAGVIPTALGLGHKVAPKIDSGAIAGISMSAVYACFILCPPIVGLIADSVSLRAAMILIGLGGLFVLLLVVAATSSPPDVDVNNYGASPNAT</sequence>
<feature type="transmembrane region" description="Helical" evidence="5">
    <location>
        <begin position="284"/>
        <end position="302"/>
    </location>
</feature>
<feature type="transmembrane region" description="Helical" evidence="5">
    <location>
        <begin position="85"/>
        <end position="104"/>
    </location>
</feature>
<evidence type="ECO:0000256" key="4">
    <source>
        <dbReference type="ARBA" id="ARBA00023136"/>
    </source>
</evidence>
<dbReference type="PROSITE" id="PS50850">
    <property type="entry name" value="MFS"/>
    <property type="match status" value="1"/>
</dbReference>
<dbReference type="Pfam" id="PF07690">
    <property type="entry name" value="MFS_1"/>
    <property type="match status" value="1"/>
</dbReference>
<feature type="transmembrane region" description="Helical" evidence="5">
    <location>
        <begin position="341"/>
        <end position="364"/>
    </location>
</feature>
<dbReference type="InterPro" id="IPR051788">
    <property type="entry name" value="MFS_Transporter"/>
</dbReference>
<dbReference type="eggNOG" id="COG0738">
    <property type="taxonomic scope" value="Bacteria"/>
</dbReference>
<dbReference type="InterPro" id="IPR020846">
    <property type="entry name" value="MFS_dom"/>
</dbReference>
<dbReference type="GO" id="GO:0022857">
    <property type="term" value="F:transmembrane transporter activity"/>
    <property type="evidence" value="ECO:0007669"/>
    <property type="project" value="InterPro"/>
</dbReference>
<evidence type="ECO:0000313" key="7">
    <source>
        <dbReference type="EMBL" id="ACZ42479.1"/>
    </source>
</evidence>
<evidence type="ECO:0000256" key="3">
    <source>
        <dbReference type="ARBA" id="ARBA00022989"/>
    </source>
</evidence>
<protein>
    <submittedName>
        <fullName evidence="7">Major facilitator superfamily MFS_1</fullName>
    </submittedName>
</protein>
<feature type="transmembrane region" description="Helical" evidence="5">
    <location>
        <begin position="308"/>
        <end position="329"/>
    </location>
</feature>
<keyword evidence="4 5" id="KW-0472">Membrane</keyword>
<feature type="domain" description="Major facilitator superfamily (MFS) profile" evidence="6">
    <location>
        <begin position="20"/>
        <end position="398"/>
    </location>
</feature>
<feature type="transmembrane region" description="Helical" evidence="5">
    <location>
        <begin position="143"/>
        <end position="166"/>
    </location>
</feature>
<evidence type="ECO:0000259" key="6">
    <source>
        <dbReference type="PROSITE" id="PS50850"/>
    </source>
</evidence>
<feature type="transmembrane region" description="Helical" evidence="5">
    <location>
        <begin position="21"/>
        <end position="45"/>
    </location>
</feature>
<feature type="transmembrane region" description="Helical" evidence="5">
    <location>
        <begin position="51"/>
        <end position="73"/>
    </location>
</feature>
<dbReference type="Gene3D" id="1.20.1250.20">
    <property type="entry name" value="MFS general substrate transporter like domains"/>
    <property type="match status" value="2"/>
</dbReference>
<dbReference type="KEGG" id="ttr:Tter_1573"/>
<gene>
    <name evidence="7" type="ordered locus">Tter_1573</name>
</gene>
<reference evidence="8" key="1">
    <citation type="journal article" date="2010" name="Stand. Genomic Sci.">
        <title>Complete genome sequence of 'Thermobaculum terrenum' type strain (YNP1).</title>
        <authorList>
            <person name="Kiss H."/>
            <person name="Cleland D."/>
            <person name="Lapidus A."/>
            <person name="Lucas S."/>
            <person name="Glavina Del Rio T."/>
            <person name="Nolan M."/>
            <person name="Tice H."/>
            <person name="Han C."/>
            <person name="Goodwin L."/>
            <person name="Pitluck S."/>
            <person name="Liolios K."/>
            <person name="Ivanova N."/>
            <person name="Mavromatis K."/>
            <person name="Ovchinnikova G."/>
            <person name="Pati A."/>
            <person name="Chen A."/>
            <person name="Palaniappan K."/>
            <person name="Land M."/>
            <person name="Hauser L."/>
            <person name="Chang Y."/>
            <person name="Jeffries C."/>
            <person name="Lu M."/>
            <person name="Brettin T."/>
            <person name="Detter J."/>
            <person name="Goker M."/>
            <person name="Tindall B."/>
            <person name="Beck B."/>
            <person name="McDermott T."/>
            <person name="Woyke T."/>
            <person name="Bristow J."/>
            <person name="Eisen J."/>
            <person name="Markowitz V."/>
            <person name="Hugenholtz P."/>
            <person name="Kyrpides N."/>
            <person name="Klenk H."/>
            <person name="Cheng J."/>
        </authorList>
    </citation>
    <scope>NUCLEOTIDE SEQUENCE [LARGE SCALE GENOMIC DNA]</scope>
    <source>
        <strain evidence="8">ATCC BAA-798 / YNP1</strain>
    </source>
</reference>
<keyword evidence="8" id="KW-1185">Reference proteome</keyword>
<dbReference type="STRING" id="525904.Tter_1573"/>
<dbReference type="InterPro" id="IPR036259">
    <property type="entry name" value="MFS_trans_sf"/>
</dbReference>
<proteinExistence type="predicted"/>
<dbReference type="RefSeq" id="WP_012875513.1">
    <property type="nucleotide sequence ID" value="NC_013525.1"/>
</dbReference>
<name>D1CCG4_THET1</name>
<organism evidence="7 8">
    <name type="scientific">Thermobaculum terrenum (strain ATCC BAA-798 / CCMEE 7001 / YNP1)</name>
    <dbReference type="NCBI Taxonomy" id="525904"/>
    <lineage>
        <taxon>Bacteria</taxon>
        <taxon>Bacillati</taxon>
        <taxon>Chloroflexota</taxon>
        <taxon>Chloroflexia</taxon>
        <taxon>Candidatus Thermobaculales</taxon>
        <taxon>Candidatus Thermobaculaceae</taxon>
        <taxon>Thermobaculum</taxon>
    </lineage>
</organism>
<evidence type="ECO:0000256" key="1">
    <source>
        <dbReference type="ARBA" id="ARBA00004651"/>
    </source>
</evidence>
<dbReference type="EMBL" id="CP001825">
    <property type="protein sequence ID" value="ACZ42479.1"/>
    <property type="molecule type" value="Genomic_DNA"/>
</dbReference>
<accession>D1CCG4</accession>
<feature type="transmembrane region" description="Helical" evidence="5">
    <location>
        <begin position="370"/>
        <end position="391"/>
    </location>
</feature>
<dbReference type="SUPFAM" id="SSF103473">
    <property type="entry name" value="MFS general substrate transporter"/>
    <property type="match status" value="1"/>
</dbReference>
<comment type="subcellular location">
    <subcellularLocation>
        <location evidence="1">Cell membrane</location>
        <topology evidence="1">Multi-pass membrane protein</topology>
    </subcellularLocation>
</comment>
<keyword evidence="3 5" id="KW-1133">Transmembrane helix</keyword>
<dbReference type="InterPro" id="IPR011701">
    <property type="entry name" value="MFS"/>
</dbReference>
<evidence type="ECO:0000313" key="8">
    <source>
        <dbReference type="Proteomes" id="UP000000323"/>
    </source>
</evidence>
<dbReference type="PANTHER" id="PTHR23514:SF13">
    <property type="entry name" value="INNER MEMBRANE PROTEIN YBJJ"/>
    <property type="match status" value="1"/>
</dbReference>
<feature type="transmembrane region" description="Helical" evidence="5">
    <location>
        <begin position="172"/>
        <end position="193"/>
    </location>
</feature>
<feature type="transmembrane region" description="Helical" evidence="5">
    <location>
        <begin position="220"/>
        <end position="243"/>
    </location>
</feature>
<keyword evidence="2 5" id="KW-0812">Transmembrane</keyword>
<dbReference type="GO" id="GO:0005886">
    <property type="term" value="C:plasma membrane"/>
    <property type="evidence" value="ECO:0007669"/>
    <property type="project" value="UniProtKB-SubCell"/>
</dbReference>
<evidence type="ECO:0000256" key="2">
    <source>
        <dbReference type="ARBA" id="ARBA00022692"/>
    </source>
</evidence>
<dbReference type="PANTHER" id="PTHR23514">
    <property type="entry name" value="BYPASS OF STOP CODON PROTEIN 6"/>
    <property type="match status" value="1"/>
</dbReference>
<evidence type="ECO:0000256" key="5">
    <source>
        <dbReference type="SAM" id="Phobius"/>
    </source>
</evidence>